<feature type="compositionally biased region" description="Acidic residues" evidence="1">
    <location>
        <begin position="110"/>
        <end position="120"/>
    </location>
</feature>
<feature type="region of interest" description="Disordered" evidence="1">
    <location>
        <begin position="61"/>
        <end position="129"/>
    </location>
</feature>
<dbReference type="AlphaFoldDB" id="A0A0F0IGQ3"/>
<dbReference type="InterPro" id="IPR054505">
    <property type="entry name" value="Myb_DNA-bind_8"/>
</dbReference>
<dbReference type="Pfam" id="PF22980">
    <property type="entry name" value="Myb_DNA-bind_8"/>
    <property type="match status" value="1"/>
</dbReference>
<dbReference type="OrthoDB" id="3944408at2759"/>
<reference evidence="3 4" key="1">
    <citation type="submission" date="2015-02" db="EMBL/GenBank/DDBJ databases">
        <title>Draft genome sequence of Aspergillus parasiticus SU-1.</title>
        <authorList>
            <person name="Yu J."/>
            <person name="Fedorova N."/>
            <person name="Yin Y."/>
            <person name="Losada L."/>
            <person name="Zafar N."/>
            <person name="Taujale R."/>
            <person name="Ehrlich K.C."/>
            <person name="Bhatnagar D."/>
            <person name="Cleveland T.E."/>
            <person name="Bennett J.W."/>
            <person name="Nierman W.C."/>
        </authorList>
    </citation>
    <scope>NUCLEOTIDE SEQUENCE [LARGE SCALE GENOMIC DNA]</scope>
    <source>
        <strain evidence="4">ATCC 56775 / NRRL 5862 / SRRC 143 / SU-1</strain>
    </source>
</reference>
<feature type="compositionally biased region" description="Low complexity" evidence="1">
    <location>
        <begin position="75"/>
        <end position="96"/>
    </location>
</feature>
<comment type="caution">
    <text evidence="3">The sequence shown here is derived from an EMBL/GenBank/DDBJ whole genome shotgun (WGS) entry which is preliminary data.</text>
</comment>
<evidence type="ECO:0000313" key="4">
    <source>
        <dbReference type="Proteomes" id="UP000033540"/>
    </source>
</evidence>
<evidence type="ECO:0000256" key="1">
    <source>
        <dbReference type="SAM" id="MobiDB-lite"/>
    </source>
</evidence>
<evidence type="ECO:0000313" key="3">
    <source>
        <dbReference type="EMBL" id="KJK65912.1"/>
    </source>
</evidence>
<name>A0A0F0IGQ3_ASPPU</name>
<proteinExistence type="predicted"/>
<organism evidence="3 4">
    <name type="scientific">Aspergillus parasiticus (strain ATCC 56775 / NRRL 5862 / SRRC 143 / SU-1)</name>
    <dbReference type="NCBI Taxonomy" id="1403190"/>
    <lineage>
        <taxon>Eukaryota</taxon>
        <taxon>Fungi</taxon>
        <taxon>Dikarya</taxon>
        <taxon>Ascomycota</taxon>
        <taxon>Pezizomycotina</taxon>
        <taxon>Eurotiomycetes</taxon>
        <taxon>Eurotiomycetidae</taxon>
        <taxon>Eurotiales</taxon>
        <taxon>Aspergillaceae</taxon>
        <taxon>Aspergillus</taxon>
        <taxon>Aspergillus subgen. Circumdati</taxon>
    </lineage>
</organism>
<dbReference type="EMBL" id="JZEE01000329">
    <property type="protein sequence ID" value="KJK65912.1"/>
    <property type="molecule type" value="Genomic_DNA"/>
</dbReference>
<feature type="compositionally biased region" description="Basic residues" evidence="1">
    <location>
        <begin position="97"/>
        <end position="106"/>
    </location>
</feature>
<protein>
    <recommendedName>
        <fullName evidence="2">Myb-like DNA-binding domain-containing protein</fullName>
    </recommendedName>
</protein>
<dbReference type="Proteomes" id="UP000033540">
    <property type="component" value="Unassembled WGS sequence"/>
</dbReference>
<feature type="domain" description="Myb-like DNA-binding" evidence="2">
    <location>
        <begin position="12"/>
        <end position="60"/>
    </location>
</feature>
<sequence length="129" mass="13618">MKSANPRPKPKTDEHLVFLYLCLVNSGGVNTINFNAVADASNINVPAARMRWARLKARIEKEMAEGSGDPNAGEPSAASTPAASTPTASPSKTASPAKKRCVKRKIRSEPEDDGVAENNDESNPTAAEG</sequence>
<evidence type="ECO:0000259" key="2">
    <source>
        <dbReference type="Pfam" id="PF22980"/>
    </source>
</evidence>
<gene>
    <name evidence="3" type="ORF">P875_00022007</name>
</gene>
<dbReference type="STRING" id="1403190.A0A0F0IGQ3"/>
<accession>A0A0F0IGQ3</accession>